<dbReference type="InterPro" id="IPR038921">
    <property type="entry name" value="YOR389W-like"/>
</dbReference>
<dbReference type="EMBL" id="KV423972">
    <property type="protein sequence ID" value="KZT56785.1"/>
    <property type="molecule type" value="Genomic_DNA"/>
</dbReference>
<protein>
    <submittedName>
        <fullName evidence="1">Uncharacterized protein</fullName>
    </submittedName>
</protein>
<feature type="non-terminal residue" evidence="1">
    <location>
        <position position="1"/>
    </location>
</feature>
<organism evidence="1 2">
    <name type="scientific">Calocera cornea HHB12733</name>
    <dbReference type="NCBI Taxonomy" id="1353952"/>
    <lineage>
        <taxon>Eukaryota</taxon>
        <taxon>Fungi</taxon>
        <taxon>Dikarya</taxon>
        <taxon>Basidiomycota</taxon>
        <taxon>Agaricomycotina</taxon>
        <taxon>Dacrymycetes</taxon>
        <taxon>Dacrymycetales</taxon>
        <taxon>Dacrymycetaceae</taxon>
        <taxon>Calocera</taxon>
    </lineage>
</organism>
<dbReference type="OrthoDB" id="10261782at2759"/>
<dbReference type="PANTHER" id="PTHR35204:SF1">
    <property type="entry name" value="ENTEROTOXIN"/>
    <property type="match status" value="1"/>
</dbReference>
<dbReference type="Proteomes" id="UP000076842">
    <property type="component" value="Unassembled WGS sequence"/>
</dbReference>
<evidence type="ECO:0000313" key="2">
    <source>
        <dbReference type="Proteomes" id="UP000076842"/>
    </source>
</evidence>
<name>A0A165FI67_9BASI</name>
<reference evidence="1 2" key="1">
    <citation type="journal article" date="2016" name="Mol. Biol. Evol.">
        <title>Comparative Genomics of Early-Diverging Mushroom-Forming Fungi Provides Insights into the Origins of Lignocellulose Decay Capabilities.</title>
        <authorList>
            <person name="Nagy L.G."/>
            <person name="Riley R."/>
            <person name="Tritt A."/>
            <person name="Adam C."/>
            <person name="Daum C."/>
            <person name="Floudas D."/>
            <person name="Sun H."/>
            <person name="Yadav J.S."/>
            <person name="Pangilinan J."/>
            <person name="Larsson K.H."/>
            <person name="Matsuura K."/>
            <person name="Barry K."/>
            <person name="Labutti K."/>
            <person name="Kuo R."/>
            <person name="Ohm R.A."/>
            <person name="Bhattacharya S.S."/>
            <person name="Shirouzu T."/>
            <person name="Yoshinaga Y."/>
            <person name="Martin F.M."/>
            <person name="Grigoriev I.V."/>
            <person name="Hibbett D.S."/>
        </authorList>
    </citation>
    <scope>NUCLEOTIDE SEQUENCE [LARGE SCALE GENOMIC DNA]</scope>
    <source>
        <strain evidence="1 2">HHB12733</strain>
    </source>
</reference>
<accession>A0A165FI67</accession>
<dbReference type="STRING" id="1353952.A0A165FI67"/>
<dbReference type="InParanoid" id="A0A165FI67"/>
<proteinExistence type="predicted"/>
<dbReference type="PANTHER" id="PTHR35204">
    <property type="entry name" value="YALI0A21131P"/>
    <property type="match status" value="1"/>
</dbReference>
<evidence type="ECO:0000313" key="1">
    <source>
        <dbReference type="EMBL" id="KZT56785.1"/>
    </source>
</evidence>
<keyword evidence="2" id="KW-1185">Reference proteome</keyword>
<gene>
    <name evidence="1" type="ORF">CALCODRAFT_435231</name>
</gene>
<dbReference type="AlphaFoldDB" id="A0A165FI67"/>
<sequence>GHTIVPATVPAGTLMYHGTNGEWGPDPPEGSEWLTLDEDHALYFSSQDGRLFTYTATRDLRLLYFDGVSAAVMPTGTQDTQDVIIYGNVSEFHWSPFIRICQLCDWAKKHNVDGFVRMEFDFEIMYCEFSDGLELVSNLDVVSCASDPPPGWVGSQRPPFLLAYETLASGNWHNAAPIPGVQVDYAGLISFYDPRYESLVPLRREAGGRTQHRLLNISASDVKLFYDDLDDVLTRAPGTRSTLDWRGLMRHIVAQFSDRLQYLQHLLHARDGPSTPIETEPHDPTSLIYDIRQQVLTMLAPYISRGSFAALPGGALDDAWFAQTLRRCSASHTAHITTARLTPQERVLQSAVEETMHEICRTLLVIWRTAYTAEAVTSSDQQVRLIREWKSEMDRLVAWLDWAVWQSCHPACGDDYVCSLPQWPFDGISNGTESETAPRCISRLHWQPQRRWNPPLRGSSFKTCLP</sequence>